<dbReference type="PANTHER" id="PTHR30126:SF64">
    <property type="entry name" value="HTH-TYPE TRANSCRIPTIONAL REGULATOR CITR"/>
    <property type="match status" value="1"/>
</dbReference>
<gene>
    <name evidence="6" type="ORF">FS935_02015</name>
</gene>
<protein>
    <submittedName>
        <fullName evidence="6">LysR family transcriptional regulator</fullName>
    </submittedName>
</protein>
<dbReference type="Pfam" id="PF00126">
    <property type="entry name" value="HTH_1"/>
    <property type="match status" value="1"/>
</dbReference>
<dbReference type="EMBL" id="VOQF01000001">
    <property type="protein sequence ID" value="TXC92993.1"/>
    <property type="molecule type" value="Genomic_DNA"/>
</dbReference>
<keyword evidence="4" id="KW-0804">Transcription</keyword>
<name>A0A5C6W6P1_9BACI</name>
<dbReference type="InterPro" id="IPR000847">
    <property type="entry name" value="LysR_HTH_N"/>
</dbReference>
<evidence type="ECO:0000313" key="7">
    <source>
        <dbReference type="Proteomes" id="UP000321363"/>
    </source>
</evidence>
<dbReference type="OrthoDB" id="9803735at2"/>
<evidence type="ECO:0000256" key="4">
    <source>
        <dbReference type="ARBA" id="ARBA00023163"/>
    </source>
</evidence>
<proteinExistence type="inferred from homology"/>
<dbReference type="PROSITE" id="PS50931">
    <property type="entry name" value="HTH_LYSR"/>
    <property type="match status" value="1"/>
</dbReference>
<keyword evidence="2" id="KW-0805">Transcription regulation</keyword>
<dbReference type="SUPFAM" id="SSF53850">
    <property type="entry name" value="Periplasmic binding protein-like II"/>
    <property type="match status" value="1"/>
</dbReference>
<dbReference type="AlphaFoldDB" id="A0A5C6W6P1"/>
<dbReference type="InterPro" id="IPR036388">
    <property type="entry name" value="WH-like_DNA-bd_sf"/>
</dbReference>
<comment type="caution">
    <text evidence="6">The sequence shown here is derived from an EMBL/GenBank/DDBJ whole genome shotgun (WGS) entry which is preliminary data.</text>
</comment>
<dbReference type="InterPro" id="IPR036390">
    <property type="entry name" value="WH_DNA-bd_sf"/>
</dbReference>
<evidence type="ECO:0000256" key="2">
    <source>
        <dbReference type="ARBA" id="ARBA00023015"/>
    </source>
</evidence>
<dbReference type="Proteomes" id="UP000321363">
    <property type="component" value="Unassembled WGS sequence"/>
</dbReference>
<sequence length="291" mass="34011">MEIKWLRTFIIAAKYENFRKTSEQLFLTQPAITKHIKKLEDYLDIKLFERIGKKITLTSAGYHFLPHAKEIVSKYEQGLSDFDLWKQGYKRKLVIATSPQIAASVLPVILRRFMEIHPDIEVLLNILNSYEIGLEVNEGRASLGLTKIQPIQGNLNCEEVHKEPVMLVGPWNSESFKETNEQQLFEKYRVITHNHPEYWDQLVHDLKRNFPHIKTMKVNQIEITKRLIEEGLGVSYLPLTMVKEEIKSQKLIEIKSEKISLPTSSTFVLTKVKTSEVCSFVKYFKQEIEKY</sequence>
<keyword evidence="3" id="KW-0238">DNA-binding</keyword>
<dbReference type="GO" id="GO:0003700">
    <property type="term" value="F:DNA-binding transcription factor activity"/>
    <property type="evidence" value="ECO:0007669"/>
    <property type="project" value="InterPro"/>
</dbReference>
<dbReference type="CDD" id="cd05466">
    <property type="entry name" value="PBP2_LTTR_substrate"/>
    <property type="match status" value="1"/>
</dbReference>
<dbReference type="PANTHER" id="PTHR30126">
    <property type="entry name" value="HTH-TYPE TRANSCRIPTIONAL REGULATOR"/>
    <property type="match status" value="1"/>
</dbReference>
<accession>A0A5C6W6P1</accession>
<dbReference type="GO" id="GO:0000976">
    <property type="term" value="F:transcription cis-regulatory region binding"/>
    <property type="evidence" value="ECO:0007669"/>
    <property type="project" value="TreeGrafter"/>
</dbReference>
<dbReference type="SUPFAM" id="SSF46785">
    <property type="entry name" value="Winged helix' DNA-binding domain"/>
    <property type="match status" value="1"/>
</dbReference>
<feature type="domain" description="HTH lysR-type" evidence="5">
    <location>
        <begin position="1"/>
        <end position="58"/>
    </location>
</feature>
<evidence type="ECO:0000313" key="6">
    <source>
        <dbReference type="EMBL" id="TXC92993.1"/>
    </source>
</evidence>
<dbReference type="Pfam" id="PF03466">
    <property type="entry name" value="LysR_substrate"/>
    <property type="match status" value="1"/>
</dbReference>
<dbReference type="Gene3D" id="1.10.10.10">
    <property type="entry name" value="Winged helix-like DNA-binding domain superfamily/Winged helix DNA-binding domain"/>
    <property type="match status" value="1"/>
</dbReference>
<comment type="similarity">
    <text evidence="1">Belongs to the LysR transcriptional regulatory family.</text>
</comment>
<evidence type="ECO:0000256" key="1">
    <source>
        <dbReference type="ARBA" id="ARBA00009437"/>
    </source>
</evidence>
<keyword evidence="7" id="KW-1185">Reference proteome</keyword>
<evidence type="ECO:0000256" key="3">
    <source>
        <dbReference type="ARBA" id="ARBA00023125"/>
    </source>
</evidence>
<dbReference type="RefSeq" id="WP_146945854.1">
    <property type="nucleotide sequence ID" value="NZ_VOQF01000001.1"/>
</dbReference>
<evidence type="ECO:0000259" key="5">
    <source>
        <dbReference type="PROSITE" id="PS50931"/>
    </source>
</evidence>
<dbReference type="InterPro" id="IPR005119">
    <property type="entry name" value="LysR_subst-bd"/>
</dbReference>
<dbReference type="Gene3D" id="3.40.190.290">
    <property type="match status" value="1"/>
</dbReference>
<dbReference type="PRINTS" id="PR00039">
    <property type="entry name" value="HTHLYSR"/>
</dbReference>
<organism evidence="6 7">
    <name type="scientific">Metabacillus litoralis</name>
    <dbReference type="NCBI Taxonomy" id="152268"/>
    <lineage>
        <taxon>Bacteria</taxon>
        <taxon>Bacillati</taxon>
        <taxon>Bacillota</taxon>
        <taxon>Bacilli</taxon>
        <taxon>Bacillales</taxon>
        <taxon>Bacillaceae</taxon>
        <taxon>Metabacillus</taxon>
    </lineage>
</organism>
<reference evidence="6 7" key="1">
    <citation type="journal article" date="2005" name="Int. J. Syst. Evol. Microbiol.">
        <title>Bacillus litoralis sp. nov., isolated from a tidal flat of the Yellow Sea in Korea.</title>
        <authorList>
            <person name="Yoon J.H."/>
            <person name="Oh T.K."/>
        </authorList>
    </citation>
    <scope>NUCLEOTIDE SEQUENCE [LARGE SCALE GENOMIC DNA]</scope>
    <source>
        <strain evidence="6 7">SW-211</strain>
    </source>
</reference>